<dbReference type="InterPro" id="IPR018108">
    <property type="entry name" value="MCP_transmembrane"/>
</dbReference>
<dbReference type="Gene3D" id="1.50.40.10">
    <property type="entry name" value="Mitochondrial carrier domain"/>
    <property type="match status" value="2"/>
</dbReference>
<keyword evidence="9" id="KW-1133">Transmembrane helix</keyword>
<comment type="subcellular location">
    <subcellularLocation>
        <location evidence="1">Membrane</location>
        <topology evidence="1">Multi-pass membrane protein</topology>
    </subcellularLocation>
</comment>
<evidence type="ECO:0000313" key="10">
    <source>
        <dbReference type="Proteomes" id="UP000887563"/>
    </source>
</evidence>
<dbReference type="Pfam" id="PF00153">
    <property type="entry name" value="Mito_carr"/>
    <property type="match status" value="3"/>
</dbReference>
<keyword evidence="5" id="KW-0677">Repeat</keyword>
<dbReference type="SUPFAM" id="SSF103506">
    <property type="entry name" value="Mitochondrial carrier"/>
    <property type="match status" value="2"/>
</dbReference>
<feature type="repeat" description="Solcar" evidence="7">
    <location>
        <begin position="111"/>
        <end position="196"/>
    </location>
</feature>
<dbReference type="WBParaSite" id="Minc3s04325g36039">
    <property type="protein sequence ID" value="Minc3s04325g36039"/>
    <property type="gene ID" value="Minc3s04325g36039"/>
</dbReference>
<accession>A0A914N785</accession>
<evidence type="ECO:0000256" key="2">
    <source>
        <dbReference type="ARBA" id="ARBA00006375"/>
    </source>
</evidence>
<keyword evidence="6 7" id="KW-0472">Membrane</keyword>
<evidence type="ECO:0000256" key="8">
    <source>
        <dbReference type="RuleBase" id="RU000488"/>
    </source>
</evidence>
<protein>
    <submittedName>
        <fullName evidence="11">Mitochondrial carrier protein</fullName>
    </submittedName>
</protein>
<dbReference type="InterPro" id="IPR002067">
    <property type="entry name" value="MCP"/>
</dbReference>
<evidence type="ECO:0000313" key="11">
    <source>
        <dbReference type="WBParaSite" id="Minc3s04325g36039"/>
    </source>
</evidence>
<name>A0A914N785_MELIC</name>
<comment type="similarity">
    <text evidence="2 8">Belongs to the mitochondrial carrier (TC 2.A.29) family.</text>
</comment>
<dbReference type="GO" id="GO:0055085">
    <property type="term" value="P:transmembrane transport"/>
    <property type="evidence" value="ECO:0007669"/>
    <property type="project" value="InterPro"/>
</dbReference>
<dbReference type="AlphaFoldDB" id="A0A914N785"/>
<evidence type="ECO:0000256" key="1">
    <source>
        <dbReference type="ARBA" id="ARBA00004141"/>
    </source>
</evidence>
<organism evidence="10 11">
    <name type="scientific">Meloidogyne incognita</name>
    <name type="common">Southern root-knot nematode worm</name>
    <name type="synonym">Oxyuris incognita</name>
    <dbReference type="NCBI Taxonomy" id="6306"/>
    <lineage>
        <taxon>Eukaryota</taxon>
        <taxon>Metazoa</taxon>
        <taxon>Ecdysozoa</taxon>
        <taxon>Nematoda</taxon>
        <taxon>Chromadorea</taxon>
        <taxon>Rhabditida</taxon>
        <taxon>Tylenchina</taxon>
        <taxon>Tylenchomorpha</taxon>
        <taxon>Tylenchoidea</taxon>
        <taxon>Meloidogynidae</taxon>
        <taxon>Meloidogyninae</taxon>
        <taxon>Meloidogyne</taxon>
        <taxon>Meloidogyne incognita group</taxon>
    </lineage>
</organism>
<feature type="transmembrane region" description="Helical" evidence="9">
    <location>
        <begin position="117"/>
        <end position="134"/>
    </location>
</feature>
<feature type="repeat" description="Solcar" evidence="7">
    <location>
        <begin position="16"/>
        <end position="103"/>
    </location>
</feature>
<dbReference type="GO" id="GO:0016020">
    <property type="term" value="C:membrane"/>
    <property type="evidence" value="ECO:0007669"/>
    <property type="project" value="UniProtKB-SubCell"/>
</dbReference>
<sequence>MSNDETKKSSIPRSFATFFPSLASGAIAGAIAKTAIAPLDRTKINFQVNSSRRYSFKSALKFVRHTYRESGFFALYRGNSASLARVVPYAAIQFAAHEEYKKLLKVDIEGSTPYRRFLAGTLAGVTAVIFTYPLDTAKARLSVSTKQEYENLRAVFIKECKTHGFLTFYRGLYPTLLGVVPYAGLSFFTYETLKLIYKKEFGDKPMHPLLRMSCGAVAGTIGLYPTLLGVVPYAGLSFFTYETLKLIYKKEFGDKPMHPLLRMSCGAVAGTIGQFSSYPLDIIRRRMQTGKIGPNKNVIRVLVEIWIFEGLFRGLYKGISMNWIKGPIAVGISFTTYDLLSVPLKRWWTSRVIN</sequence>
<feature type="repeat" description="Solcar" evidence="7">
    <location>
        <begin position="257"/>
        <end position="343"/>
    </location>
</feature>
<dbReference type="PRINTS" id="PR00926">
    <property type="entry name" value="MITOCARRIER"/>
</dbReference>
<evidence type="ECO:0000256" key="5">
    <source>
        <dbReference type="ARBA" id="ARBA00022737"/>
    </source>
</evidence>
<evidence type="ECO:0000256" key="9">
    <source>
        <dbReference type="SAM" id="Phobius"/>
    </source>
</evidence>
<reference evidence="11" key="1">
    <citation type="submission" date="2022-11" db="UniProtKB">
        <authorList>
            <consortium name="WormBaseParasite"/>
        </authorList>
    </citation>
    <scope>IDENTIFICATION</scope>
</reference>
<dbReference type="PANTHER" id="PTHR24089">
    <property type="entry name" value="SOLUTE CARRIER FAMILY 25"/>
    <property type="match status" value="1"/>
</dbReference>
<keyword evidence="4 7" id="KW-0812">Transmembrane</keyword>
<dbReference type="PROSITE" id="PS50920">
    <property type="entry name" value="SOLCAR"/>
    <property type="match status" value="3"/>
</dbReference>
<evidence type="ECO:0000256" key="6">
    <source>
        <dbReference type="ARBA" id="ARBA00023136"/>
    </source>
</evidence>
<dbReference type="Proteomes" id="UP000887563">
    <property type="component" value="Unplaced"/>
</dbReference>
<feature type="transmembrane region" description="Helical" evidence="9">
    <location>
        <begin position="172"/>
        <end position="193"/>
    </location>
</feature>
<proteinExistence type="inferred from homology"/>
<keyword evidence="10" id="KW-1185">Reference proteome</keyword>
<evidence type="ECO:0000256" key="4">
    <source>
        <dbReference type="ARBA" id="ARBA00022692"/>
    </source>
</evidence>
<evidence type="ECO:0000256" key="7">
    <source>
        <dbReference type="PROSITE-ProRule" id="PRU00282"/>
    </source>
</evidence>
<dbReference type="InterPro" id="IPR023395">
    <property type="entry name" value="MCP_dom_sf"/>
</dbReference>
<evidence type="ECO:0000256" key="3">
    <source>
        <dbReference type="ARBA" id="ARBA00022448"/>
    </source>
</evidence>
<keyword evidence="3 8" id="KW-0813">Transport</keyword>
<feature type="transmembrane region" description="Helical" evidence="9">
    <location>
        <begin position="214"/>
        <end position="239"/>
    </location>
</feature>